<evidence type="ECO:0000259" key="14">
    <source>
        <dbReference type="SMART" id="SM00831"/>
    </source>
</evidence>
<keyword evidence="9" id="KW-1278">Translocase</keyword>
<feature type="transmembrane region" description="Helical" evidence="13">
    <location>
        <begin position="826"/>
        <end position="849"/>
    </location>
</feature>
<dbReference type="InterPro" id="IPR023214">
    <property type="entry name" value="HAD_sf"/>
</dbReference>
<name>A0A0P7ZUF8_9CYAN</name>
<dbReference type="SUPFAM" id="SSF81653">
    <property type="entry name" value="Calcium ATPase, transduction domain A"/>
    <property type="match status" value="1"/>
</dbReference>
<dbReference type="InterPro" id="IPR006068">
    <property type="entry name" value="ATPase_P-typ_cation-transptr_C"/>
</dbReference>
<dbReference type="PANTHER" id="PTHR24093:SF506">
    <property type="entry name" value="CATION-TRANSPORTING ATPASE PMA1"/>
    <property type="match status" value="1"/>
</dbReference>
<dbReference type="SUPFAM" id="SSF81665">
    <property type="entry name" value="Calcium ATPase, transmembrane domain M"/>
    <property type="match status" value="1"/>
</dbReference>
<protein>
    <submittedName>
        <fullName evidence="15">ATPase, P-type (Transporting), HAD superfamily, subfamily IC</fullName>
    </submittedName>
</protein>
<dbReference type="Pfam" id="PF13246">
    <property type="entry name" value="Cation_ATPase"/>
    <property type="match status" value="1"/>
</dbReference>
<dbReference type="SUPFAM" id="SSF56784">
    <property type="entry name" value="HAD-like"/>
    <property type="match status" value="1"/>
</dbReference>
<dbReference type="Pfam" id="PF00689">
    <property type="entry name" value="Cation_ATPase_C"/>
    <property type="match status" value="1"/>
</dbReference>
<dbReference type="InterPro" id="IPR018303">
    <property type="entry name" value="ATPase_P-typ_P_site"/>
</dbReference>
<proteinExistence type="inferred from homology"/>
<evidence type="ECO:0000313" key="15">
    <source>
        <dbReference type="EMBL" id="KPQ33927.1"/>
    </source>
</evidence>
<dbReference type="NCBIfam" id="TIGR01494">
    <property type="entry name" value="ATPase_P-type"/>
    <property type="match status" value="2"/>
</dbReference>
<evidence type="ECO:0000256" key="3">
    <source>
        <dbReference type="ARBA" id="ARBA00022553"/>
    </source>
</evidence>
<dbReference type="PRINTS" id="PR00119">
    <property type="entry name" value="CATATPASE"/>
</dbReference>
<feature type="transmembrane region" description="Helical" evidence="13">
    <location>
        <begin position="861"/>
        <end position="881"/>
    </location>
</feature>
<dbReference type="PRINTS" id="PR00120">
    <property type="entry name" value="HATPASE"/>
</dbReference>
<dbReference type="Pfam" id="PF00690">
    <property type="entry name" value="Cation_ATPase_N"/>
    <property type="match status" value="1"/>
</dbReference>
<evidence type="ECO:0000256" key="2">
    <source>
        <dbReference type="ARBA" id="ARBA00005675"/>
    </source>
</evidence>
<dbReference type="FunFam" id="2.70.150.10:FF:000160">
    <property type="entry name" value="Sarcoplasmic/endoplasmic reticulum calcium ATPase 1"/>
    <property type="match status" value="1"/>
</dbReference>
<keyword evidence="10 13" id="KW-1133">Transmembrane helix</keyword>
<evidence type="ECO:0000256" key="5">
    <source>
        <dbReference type="ARBA" id="ARBA00022723"/>
    </source>
</evidence>
<dbReference type="Gene3D" id="3.40.1110.10">
    <property type="entry name" value="Calcium-transporting ATPase, cytoplasmic domain N"/>
    <property type="match status" value="1"/>
</dbReference>
<dbReference type="Gene3D" id="1.20.1110.10">
    <property type="entry name" value="Calcium-transporting ATPase, transmembrane domain"/>
    <property type="match status" value="1"/>
</dbReference>
<evidence type="ECO:0000256" key="1">
    <source>
        <dbReference type="ARBA" id="ARBA00004127"/>
    </source>
</evidence>
<dbReference type="SMART" id="SM00831">
    <property type="entry name" value="Cation_ATPase_N"/>
    <property type="match status" value="1"/>
</dbReference>
<dbReference type="GO" id="GO:0005388">
    <property type="term" value="F:P-type calcium transporter activity"/>
    <property type="evidence" value="ECO:0007669"/>
    <property type="project" value="TreeGrafter"/>
</dbReference>
<dbReference type="FunFam" id="3.40.50.1000:FF:000001">
    <property type="entry name" value="Phospholipid-transporting ATPase IC"/>
    <property type="match status" value="1"/>
</dbReference>
<dbReference type="CDD" id="cd02080">
    <property type="entry name" value="P-type_ATPase_cation"/>
    <property type="match status" value="1"/>
</dbReference>
<evidence type="ECO:0000256" key="10">
    <source>
        <dbReference type="ARBA" id="ARBA00022989"/>
    </source>
</evidence>
<dbReference type="EMBL" id="LJZR01000025">
    <property type="protein sequence ID" value="KPQ33927.1"/>
    <property type="molecule type" value="Genomic_DNA"/>
</dbReference>
<feature type="compositionally biased region" description="Basic and acidic residues" evidence="12">
    <location>
        <begin position="365"/>
        <end position="386"/>
    </location>
</feature>
<dbReference type="InterPro" id="IPR036412">
    <property type="entry name" value="HAD-like_sf"/>
</dbReference>
<evidence type="ECO:0000256" key="11">
    <source>
        <dbReference type="ARBA" id="ARBA00023136"/>
    </source>
</evidence>
<keyword evidence="8" id="KW-0460">Magnesium</keyword>
<evidence type="ECO:0000256" key="9">
    <source>
        <dbReference type="ARBA" id="ARBA00022967"/>
    </source>
</evidence>
<keyword evidence="5" id="KW-0479">Metal-binding</keyword>
<sequence>MLDPGNARAYHELSDHEAMQHCNSDVAQGLTAEEVARRYEAHGYNELPVQPGKPAWLRFLLQLHDPLLYILLIAGAVKALLGSWADAAVIWGVTLINAVIGYVQEAKAEGAIASLAQAVTTETTVFREGQTLQVPSQELVPGDIVLLTSGDKVPADLRLLKARSLQVDESALTGESVPVDKTVAPLPAETPLAERTNMAYAGSFVTFGQGTGMVMATAADTEVGKISESMQQGVNLTTPLTRKFAKFSRLLLYCVLTLATLTFVVGLGQGESWIDMFEAAVALAVSAIPEGLPAVVTITLAIGVDRMARRHTIIRKLPAVETLGSATVICSDKTGTLTENQMTVQAIYAGGQYYQVSGGGYSPKGEIRLGGDRTQKTNGDTPEKSLPEQAQESLSELPVALQECLTSGVLCNDARLKQTGEHWSVEGDPTEGALIAAAAKADLSQTGLAAAKPRLDAIPFESQYQYMATLHEADPQTIYVKGSLEAILSRCTQMLNQQGQPVSIDQEKIEQAVEAMTAKALRVLAFAKKPVAAHQHSIDHDDLNTELVFLGVQGMIDPPRPEAIAAIHACQTAGIQVKMITGDHIATAKAIAQRMGIQKTASVQAFEGRSLAQMDDAQLAQTVEDGDVFARVAPAQKLRLVKALQAKGEIVAMTGDGVNDAPALKQADIGIAMGKGGTEVAREAADMLLTDDNFASIVSAVEEGRTVYQNLRKAIAFLLPVNGGESMTILLSALLARDLPILSIQVLWLNMINSLTMTVPLAFEPKSEGTMQQPPRNPTEPLVTGTLLRRILVVSLFNWILIFGMFEWAKFATGEVAVARTMAIQALVFARIVYLLSISQLGISLFAYLRRKSSTVTNAPILIVGIVVAIALQIVFSQWSVMNALFATAPLNWNQWLICLLPAIPMIPWAILSNYIDPPATSPAARKVTTVAQQK</sequence>
<comment type="similarity">
    <text evidence="2">Belongs to the cation transport ATPase (P-type) (TC 3.A.3) family. Type IIA subfamily.</text>
</comment>
<keyword evidence="11 13" id="KW-0472">Membrane</keyword>
<dbReference type="InterPro" id="IPR001757">
    <property type="entry name" value="P_typ_ATPase"/>
</dbReference>
<gene>
    <name evidence="15" type="ORF">HLUCCA11_16725</name>
</gene>
<keyword evidence="6" id="KW-0547">Nucleotide-binding</keyword>
<feature type="transmembrane region" description="Helical" evidence="13">
    <location>
        <begin position="280"/>
        <end position="304"/>
    </location>
</feature>
<dbReference type="SFLD" id="SFLDG00002">
    <property type="entry name" value="C1.7:_P-type_atpase_like"/>
    <property type="match status" value="1"/>
</dbReference>
<dbReference type="PROSITE" id="PS00154">
    <property type="entry name" value="ATPASE_E1_E2"/>
    <property type="match status" value="1"/>
</dbReference>
<keyword evidence="4 13" id="KW-0812">Transmembrane</keyword>
<dbReference type="SFLD" id="SFLDF00027">
    <property type="entry name" value="p-type_atpase"/>
    <property type="match status" value="1"/>
</dbReference>
<dbReference type="InterPro" id="IPR004014">
    <property type="entry name" value="ATPase_P-typ_cation-transptr_N"/>
</dbReference>
<dbReference type="InterPro" id="IPR044492">
    <property type="entry name" value="P_typ_ATPase_HD_dom"/>
</dbReference>
<dbReference type="SUPFAM" id="SSF81660">
    <property type="entry name" value="Metal cation-transporting ATPase, ATP-binding domain N"/>
    <property type="match status" value="1"/>
</dbReference>
<evidence type="ECO:0000313" key="16">
    <source>
        <dbReference type="Proteomes" id="UP000050465"/>
    </source>
</evidence>
<dbReference type="GO" id="GO:0005524">
    <property type="term" value="F:ATP binding"/>
    <property type="evidence" value="ECO:0007669"/>
    <property type="project" value="UniProtKB-KW"/>
</dbReference>
<dbReference type="GO" id="GO:0046872">
    <property type="term" value="F:metal ion binding"/>
    <property type="evidence" value="ECO:0007669"/>
    <property type="project" value="UniProtKB-KW"/>
</dbReference>
<dbReference type="GO" id="GO:0016887">
    <property type="term" value="F:ATP hydrolysis activity"/>
    <property type="evidence" value="ECO:0007669"/>
    <property type="project" value="InterPro"/>
</dbReference>
<dbReference type="Pfam" id="PF00122">
    <property type="entry name" value="E1-E2_ATPase"/>
    <property type="match status" value="1"/>
</dbReference>
<evidence type="ECO:0000256" key="4">
    <source>
        <dbReference type="ARBA" id="ARBA00022692"/>
    </source>
</evidence>
<dbReference type="GO" id="GO:0005886">
    <property type="term" value="C:plasma membrane"/>
    <property type="evidence" value="ECO:0007669"/>
    <property type="project" value="TreeGrafter"/>
</dbReference>
<evidence type="ECO:0000256" key="6">
    <source>
        <dbReference type="ARBA" id="ARBA00022741"/>
    </source>
</evidence>
<feature type="domain" description="Cation-transporting P-type ATPase N-terminal" evidence="14">
    <location>
        <begin position="9"/>
        <end position="83"/>
    </location>
</feature>
<reference evidence="15 16" key="1">
    <citation type="submission" date="2015-09" db="EMBL/GenBank/DDBJ databases">
        <title>Identification and resolution of microdiversity through metagenomic sequencing of parallel consortia.</title>
        <authorList>
            <person name="Nelson W.C."/>
            <person name="Romine M.F."/>
            <person name="Lindemann S.R."/>
        </authorList>
    </citation>
    <scope>NUCLEOTIDE SEQUENCE [LARGE SCALE GENOMIC DNA]</scope>
    <source>
        <strain evidence="15">Ana</strain>
    </source>
</reference>
<evidence type="ECO:0000256" key="13">
    <source>
        <dbReference type="SAM" id="Phobius"/>
    </source>
</evidence>
<dbReference type="InterPro" id="IPR023299">
    <property type="entry name" value="ATPase_P-typ_cyto_dom_N"/>
</dbReference>
<dbReference type="InterPro" id="IPR059000">
    <property type="entry name" value="ATPase_P-type_domA"/>
</dbReference>
<feature type="transmembrane region" description="Helical" evidence="13">
    <location>
        <begin position="742"/>
        <end position="763"/>
    </location>
</feature>
<feature type="transmembrane region" description="Helical" evidence="13">
    <location>
        <begin position="893"/>
        <end position="912"/>
    </location>
</feature>
<feature type="transmembrane region" description="Helical" evidence="13">
    <location>
        <begin position="787"/>
        <end position="806"/>
    </location>
</feature>
<dbReference type="InterPro" id="IPR008250">
    <property type="entry name" value="ATPase_P-typ_transduc_dom_A_sf"/>
</dbReference>
<keyword evidence="3" id="KW-0597">Phosphoprotein</keyword>
<feature type="transmembrane region" description="Helical" evidence="13">
    <location>
        <begin position="715"/>
        <end position="736"/>
    </location>
</feature>
<dbReference type="SFLD" id="SFLDS00003">
    <property type="entry name" value="Haloacid_Dehalogenase"/>
    <property type="match status" value="1"/>
</dbReference>
<keyword evidence="7" id="KW-0067">ATP-binding</keyword>
<dbReference type="InterPro" id="IPR023298">
    <property type="entry name" value="ATPase_P-typ_TM_dom_sf"/>
</dbReference>
<evidence type="ECO:0000256" key="7">
    <source>
        <dbReference type="ARBA" id="ARBA00022840"/>
    </source>
</evidence>
<dbReference type="Gene3D" id="2.70.150.10">
    <property type="entry name" value="Calcium-transporting ATPase, cytoplasmic transduction domain A"/>
    <property type="match status" value="1"/>
</dbReference>
<comment type="subcellular location">
    <subcellularLocation>
        <location evidence="1">Endomembrane system</location>
        <topology evidence="1">Multi-pass membrane protein</topology>
    </subcellularLocation>
</comment>
<dbReference type="Pfam" id="PF08282">
    <property type="entry name" value="Hydrolase_3"/>
    <property type="match status" value="1"/>
</dbReference>
<dbReference type="AlphaFoldDB" id="A0A0P7ZUF8"/>
<dbReference type="Proteomes" id="UP000050465">
    <property type="component" value="Unassembled WGS sequence"/>
</dbReference>
<dbReference type="GO" id="GO:0012505">
    <property type="term" value="C:endomembrane system"/>
    <property type="evidence" value="ECO:0007669"/>
    <property type="project" value="UniProtKB-SubCell"/>
</dbReference>
<dbReference type="PANTHER" id="PTHR24093">
    <property type="entry name" value="CATION TRANSPORTING ATPASE"/>
    <property type="match status" value="1"/>
</dbReference>
<dbReference type="FunFam" id="3.40.50.1000:FF:000028">
    <property type="entry name" value="Calcium-transporting P-type ATPase, putative"/>
    <property type="match status" value="1"/>
</dbReference>
<accession>A0A0P7ZUF8</accession>
<dbReference type="Gene3D" id="3.40.50.1000">
    <property type="entry name" value="HAD superfamily/HAD-like"/>
    <property type="match status" value="1"/>
</dbReference>
<feature type="transmembrane region" description="Helical" evidence="13">
    <location>
        <begin position="250"/>
        <end position="268"/>
    </location>
</feature>
<evidence type="ECO:0000256" key="8">
    <source>
        <dbReference type="ARBA" id="ARBA00022842"/>
    </source>
</evidence>
<organism evidence="15 16">
    <name type="scientific">Phormidesmis priestleyi Ana</name>
    <dbReference type="NCBI Taxonomy" id="1666911"/>
    <lineage>
        <taxon>Bacteria</taxon>
        <taxon>Bacillati</taxon>
        <taxon>Cyanobacteriota</taxon>
        <taxon>Cyanophyceae</taxon>
        <taxon>Leptolyngbyales</taxon>
        <taxon>Leptolyngbyaceae</taxon>
        <taxon>Phormidesmis</taxon>
    </lineage>
</organism>
<feature type="region of interest" description="Disordered" evidence="12">
    <location>
        <begin position="365"/>
        <end position="391"/>
    </location>
</feature>
<comment type="caution">
    <text evidence="15">The sequence shown here is derived from an EMBL/GenBank/DDBJ whole genome shotgun (WGS) entry which is preliminary data.</text>
</comment>
<dbReference type="STRING" id="1666911.HLUCCA11_16725"/>
<evidence type="ECO:0000256" key="12">
    <source>
        <dbReference type="SAM" id="MobiDB-lite"/>
    </source>
</evidence>